<dbReference type="AlphaFoldDB" id="A0A168F1M9"/>
<keyword evidence="3" id="KW-0963">Cytoplasm</keyword>
<dbReference type="EMBL" id="AZGY01000003">
    <property type="protein sequence ID" value="KZZ99379.1"/>
    <property type="molecule type" value="Genomic_DNA"/>
</dbReference>
<evidence type="ECO:0000256" key="5">
    <source>
        <dbReference type="SAM" id="MobiDB-lite"/>
    </source>
</evidence>
<dbReference type="PANTHER" id="PTHR12894">
    <property type="entry name" value="CNH DOMAIN CONTAINING"/>
    <property type="match status" value="1"/>
</dbReference>
<dbReference type="GO" id="GO:0016020">
    <property type="term" value="C:membrane"/>
    <property type="evidence" value="ECO:0007669"/>
    <property type="project" value="TreeGrafter"/>
</dbReference>
<dbReference type="GO" id="GO:0034058">
    <property type="term" value="P:endosomal vesicle fusion"/>
    <property type="evidence" value="ECO:0007669"/>
    <property type="project" value="TreeGrafter"/>
</dbReference>
<dbReference type="OrthoDB" id="5325112at2759"/>
<name>A0A168F1M9_9HYPO</name>
<keyword evidence="8" id="KW-1185">Reference proteome</keyword>
<proteinExistence type="predicted"/>
<dbReference type="GO" id="GO:0015031">
    <property type="term" value="P:protein transport"/>
    <property type="evidence" value="ECO:0007669"/>
    <property type="project" value="UniProtKB-KW"/>
</dbReference>
<dbReference type="InterPro" id="IPR032914">
    <property type="entry name" value="Vam6/VPS39/TRAP1"/>
</dbReference>
<evidence type="ECO:0000256" key="1">
    <source>
        <dbReference type="ARBA" id="ARBA00004496"/>
    </source>
</evidence>
<comment type="caution">
    <text evidence="7">The sequence shown here is derived from an EMBL/GenBank/DDBJ whole genome shotgun (WGS) entry which is preliminary data.</text>
</comment>
<organism evidence="7 8">
    <name type="scientific">Moelleriella libera RCEF 2490</name>
    <dbReference type="NCBI Taxonomy" id="1081109"/>
    <lineage>
        <taxon>Eukaryota</taxon>
        <taxon>Fungi</taxon>
        <taxon>Dikarya</taxon>
        <taxon>Ascomycota</taxon>
        <taxon>Pezizomycotina</taxon>
        <taxon>Sordariomycetes</taxon>
        <taxon>Hypocreomycetidae</taxon>
        <taxon>Hypocreales</taxon>
        <taxon>Clavicipitaceae</taxon>
        <taxon>Moelleriella</taxon>
    </lineage>
</organism>
<keyword evidence="4" id="KW-0653">Protein transport</keyword>
<keyword evidence="2" id="KW-0813">Transport</keyword>
<keyword evidence="7" id="KW-0675">Receptor</keyword>
<dbReference type="PROSITE" id="PS50219">
    <property type="entry name" value="CNH"/>
    <property type="match status" value="1"/>
</dbReference>
<evidence type="ECO:0000313" key="8">
    <source>
        <dbReference type="Proteomes" id="UP000078544"/>
    </source>
</evidence>
<gene>
    <name evidence="7" type="ORF">AAL_01951</name>
</gene>
<evidence type="ECO:0000256" key="3">
    <source>
        <dbReference type="ARBA" id="ARBA00022490"/>
    </source>
</evidence>
<feature type="region of interest" description="Disordered" evidence="5">
    <location>
        <begin position="263"/>
        <end position="327"/>
    </location>
</feature>
<evidence type="ECO:0000259" key="6">
    <source>
        <dbReference type="PROSITE" id="PS50219"/>
    </source>
</evidence>
<dbReference type="PANTHER" id="PTHR12894:SF27">
    <property type="entry name" value="TRANSFORMING GROWTH FACTOR-BETA RECEPTOR-ASSOCIATED PROTEIN 1"/>
    <property type="match status" value="1"/>
</dbReference>
<dbReference type="GO" id="GO:0005737">
    <property type="term" value="C:cytoplasm"/>
    <property type="evidence" value="ECO:0007669"/>
    <property type="project" value="UniProtKB-SubCell"/>
</dbReference>
<dbReference type="InterPro" id="IPR001180">
    <property type="entry name" value="CNH_dom"/>
</dbReference>
<dbReference type="STRING" id="1081109.A0A168F1M9"/>
<accession>A0A168F1M9</accession>
<protein>
    <submittedName>
        <fullName evidence="7">Vacuolar sorting protein 39/Transforming growth factor beta receptor-associated domain 2</fullName>
    </submittedName>
</protein>
<sequence length="1163" mass="128780">MASRTAESASLTEERKQDEDGPYILRPLLADIELRREDWKGDVKINCVDFYNGNLYIGTTASEVLHFVQIPSEPNDTDGRPVYIPASRLSPVSLESKSSPSPNGPGVQEILLLPRIGKACILCNSTAAFYTLPELSPVSGISVVRNCNWIGGVNLDEIVSDGIADDFGATDATILLSLKSKIQVVRLADKVLEAPKVTFAGSILSVRRDSIACVADSRAYALLDIHRRLTIPLMSISTIEDSSPGAAETFQILDDVTETNAQHGQLIPPSRSPGHSRSLSGISVSSTTTSLHTQPDEHPLPPAPGESLPFASTADSTFSKSGDASIRRGSNALRPHIVSPSREEFLLVIGTRPSEPGVGMFVSLDGEPTRATIQFDRYPEQIVVDGSNLDFGLSQSGLEDQEDSHIIASICKSFDAGSRYGIEIQHVNAGQEANPRKYWLEALPTAAKEPYGLRTLLGRGHIRLDEIVSKLSQKRFKPFVGPMEASASSLKSVDSRTAFSFERLSQEKELFERDDSQDDDNLPEGWETLRTREGEDFARRLATFESGLAVWNGNRIWWAIRNPLIIQLDCSLDATFSNTQLLVDRQSVSSILNAIRSRDARNELEFLTLDYLKQKAGLLLLISVLSSIKTQKATESDLEAIEELLVDSKLDVRVVLSLIPGIRNDIIEGRRGIWIYGGVKEVADSFLRTVAFETSAKLALQNLDFRVTCFLRRFLAAWRNMKGFGSVPDEKEVSRTVDATLLMILLELDQRSPGVPGRGRSVKTELNDLVDGGVDCFDRAVDILESYGRLFLLSRLYQSRKMAGDVLATWKRMIEGEEDSMNEFRDGEQRVKDYLSKISSQALIQEYGVWLANRNPRLGVQVFAEDHGRAPRFSPEMAVQILRAEAPDAVKHFLEHLVFDKGLSAYVGELLEYYLDVVLEDLKSSQQSRAIVIAAYDAYKALKAPKPTYQHFLEENAPPDSDVWKSRLRLLQLLGGSHHYDTAAIAHRVGSLPGDLLVPEIIILAGRQCRHEEALRLLVHKLGDYDTAVAYCLRGGSSVYSHGGARQGAVINTREPKLQRQLFQAVLREFLRIGDLTDRVEQTGALLERFSGWFDVQDVLDLIPDSWSVEVVAGFLIGALRNLVREKHEIVMTRALSGAENLRINYDLVAGMAKKGPSIEAQN</sequence>
<evidence type="ECO:0000256" key="2">
    <source>
        <dbReference type="ARBA" id="ARBA00022448"/>
    </source>
</evidence>
<feature type="compositionally biased region" description="Polar residues" evidence="5">
    <location>
        <begin position="313"/>
        <end position="322"/>
    </location>
</feature>
<dbReference type="Proteomes" id="UP000078544">
    <property type="component" value="Unassembled WGS sequence"/>
</dbReference>
<comment type="subcellular location">
    <subcellularLocation>
        <location evidence="1">Cytoplasm</location>
    </subcellularLocation>
</comment>
<evidence type="ECO:0000256" key="4">
    <source>
        <dbReference type="ARBA" id="ARBA00022927"/>
    </source>
</evidence>
<evidence type="ECO:0000313" key="7">
    <source>
        <dbReference type="EMBL" id="KZZ99379.1"/>
    </source>
</evidence>
<feature type="domain" description="CNH" evidence="6">
    <location>
        <begin position="42"/>
        <end position="434"/>
    </location>
</feature>
<dbReference type="GO" id="GO:0006914">
    <property type="term" value="P:autophagy"/>
    <property type="evidence" value="ECO:0007669"/>
    <property type="project" value="TreeGrafter"/>
</dbReference>
<feature type="compositionally biased region" description="Polar residues" evidence="5">
    <location>
        <begin position="273"/>
        <end position="293"/>
    </location>
</feature>
<reference evidence="7 8" key="1">
    <citation type="journal article" date="2016" name="Genome Biol. Evol.">
        <title>Divergent and convergent evolution of fungal pathogenicity.</title>
        <authorList>
            <person name="Shang Y."/>
            <person name="Xiao G."/>
            <person name="Zheng P."/>
            <person name="Cen K."/>
            <person name="Zhan S."/>
            <person name="Wang C."/>
        </authorList>
    </citation>
    <scope>NUCLEOTIDE SEQUENCE [LARGE SCALE GENOMIC DNA]</scope>
    <source>
        <strain evidence="7 8">RCEF 2490</strain>
    </source>
</reference>